<reference evidence="6" key="2">
    <citation type="journal article" date="2021" name="PeerJ">
        <title>Extensive microbial diversity within the chicken gut microbiome revealed by metagenomics and culture.</title>
        <authorList>
            <person name="Gilroy R."/>
            <person name="Ravi A."/>
            <person name="Getino M."/>
            <person name="Pursley I."/>
            <person name="Horton D.L."/>
            <person name="Alikhan N.F."/>
            <person name="Baker D."/>
            <person name="Gharbi K."/>
            <person name="Hall N."/>
            <person name="Watson M."/>
            <person name="Adriaenssens E.M."/>
            <person name="Foster-Nyarko E."/>
            <person name="Jarju S."/>
            <person name="Secka A."/>
            <person name="Antonio M."/>
            <person name="Oren A."/>
            <person name="Chaudhuri R.R."/>
            <person name="La Ragione R."/>
            <person name="Hildebrand F."/>
            <person name="Pallen M.J."/>
        </authorList>
    </citation>
    <scope>NUCLEOTIDE SEQUENCE</scope>
    <source>
        <strain evidence="6">CHK154-7741</strain>
    </source>
</reference>
<dbReference type="EMBL" id="DVOD01000013">
    <property type="protein sequence ID" value="HIU91790.1"/>
    <property type="molecule type" value="Genomic_DNA"/>
</dbReference>
<feature type="domain" description="SIS" evidence="5">
    <location>
        <begin position="31"/>
        <end position="170"/>
    </location>
</feature>
<evidence type="ECO:0000256" key="1">
    <source>
        <dbReference type="ARBA" id="ARBA00001031"/>
    </source>
</evidence>
<keyword evidence="4" id="KW-0677">Repeat</keyword>
<dbReference type="Gene3D" id="3.40.50.10490">
    <property type="entry name" value="Glucose-6-phosphate isomerase like protein, domain 1"/>
    <property type="match status" value="2"/>
</dbReference>
<comment type="caution">
    <text evidence="6">The sequence shown here is derived from an EMBL/GenBank/DDBJ whole genome shotgun (WGS) entry which is preliminary data.</text>
</comment>
<comment type="catalytic activity">
    <reaction evidence="1">
        <text>D-fructose 6-phosphate + L-glutamine = D-glucosamine 6-phosphate + L-glutamate</text>
        <dbReference type="Rhea" id="RHEA:13237"/>
        <dbReference type="ChEBI" id="CHEBI:29985"/>
        <dbReference type="ChEBI" id="CHEBI:58359"/>
        <dbReference type="ChEBI" id="CHEBI:58725"/>
        <dbReference type="ChEBI" id="CHEBI:61527"/>
        <dbReference type="EC" id="2.6.1.16"/>
    </reaction>
</comment>
<feature type="domain" description="SIS" evidence="5">
    <location>
        <begin position="200"/>
        <end position="338"/>
    </location>
</feature>
<protein>
    <recommendedName>
        <fullName evidence="3">Glutamine--fructose-6-phosphate aminotransferase [isomerizing]</fullName>
        <ecNumber evidence="2">2.6.1.16</ecNumber>
    </recommendedName>
</protein>
<evidence type="ECO:0000256" key="4">
    <source>
        <dbReference type="ARBA" id="ARBA00022737"/>
    </source>
</evidence>
<dbReference type="PROSITE" id="PS51464">
    <property type="entry name" value="SIS"/>
    <property type="match status" value="2"/>
</dbReference>
<dbReference type="PANTHER" id="PTHR10937:SF0">
    <property type="entry name" value="GLUTAMINE--FRUCTOSE-6-PHOSPHATE TRANSAMINASE (ISOMERIZING)"/>
    <property type="match status" value="1"/>
</dbReference>
<dbReference type="CDD" id="cd05008">
    <property type="entry name" value="SIS_GlmS_GlmD_1"/>
    <property type="match status" value="1"/>
</dbReference>
<dbReference type="SUPFAM" id="SSF53697">
    <property type="entry name" value="SIS domain"/>
    <property type="match status" value="1"/>
</dbReference>
<dbReference type="Pfam" id="PF01380">
    <property type="entry name" value="SIS"/>
    <property type="match status" value="2"/>
</dbReference>
<dbReference type="PANTHER" id="PTHR10937">
    <property type="entry name" value="GLUCOSAMINE--FRUCTOSE-6-PHOSPHATE AMINOTRANSFERASE, ISOMERIZING"/>
    <property type="match status" value="1"/>
</dbReference>
<dbReference type="CDD" id="cd05009">
    <property type="entry name" value="SIS_GlmS_GlmD_2"/>
    <property type="match status" value="1"/>
</dbReference>
<sequence>MTSIMKKEIFEEPGVVKNLIQNYVTPDDKINIDLPQKVDNIVIVASGSSYNCAAIAAPLFIEYANIPCECEYSSEFILQKKHFITPDSLYIFVSQSGETSDTLNALKMIKQEGVKTMCITNAKDSAMWKLCDYKILSDAGEEKSIASTKALTAQILCSMLVLLKLKHKNNSDISGYLNTLRRLPAYLERIKSDEEKIEETAKTVATYNNISILGNKNYYPIAKEGALKIKETCYLNVMAYPFGEFMHGHVAVLNQKSIVIAIIDEENAQFAVRNLKKIKEEYNPQIVCITSVQEVKAGDINIYIKTKRKMKAIFGSLMTLQLIACKMAAILDKNPDSPKGLKKVVKD</sequence>
<dbReference type="GO" id="GO:0006047">
    <property type="term" value="P:UDP-N-acetylglucosamine metabolic process"/>
    <property type="evidence" value="ECO:0007669"/>
    <property type="project" value="TreeGrafter"/>
</dbReference>
<dbReference type="GO" id="GO:0097367">
    <property type="term" value="F:carbohydrate derivative binding"/>
    <property type="evidence" value="ECO:0007669"/>
    <property type="project" value="InterPro"/>
</dbReference>
<evidence type="ECO:0000256" key="2">
    <source>
        <dbReference type="ARBA" id="ARBA00012916"/>
    </source>
</evidence>
<dbReference type="EC" id="2.6.1.16" evidence="2"/>
<dbReference type="InterPro" id="IPR035490">
    <property type="entry name" value="GlmS/FrlB_SIS"/>
</dbReference>
<evidence type="ECO:0000313" key="6">
    <source>
        <dbReference type="EMBL" id="HIU91790.1"/>
    </source>
</evidence>
<evidence type="ECO:0000259" key="5">
    <source>
        <dbReference type="PROSITE" id="PS51464"/>
    </source>
</evidence>
<name>A0A9D1MZ25_9CLOT</name>
<dbReference type="AlphaFoldDB" id="A0A9D1MZ25"/>
<dbReference type="InterPro" id="IPR001347">
    <property type="entry name" value="SIS_dom"/>
</dbReference>
<dbReference type="GO" id="GO:0006002">
    <property type="term" value="P:fructose 6-phosphate metabolic process"/>
    <property type="evidence" value="ECO:0007669"/>
    <property type="project" value="TreeGrafter"/>
</dbReference>
<dbReference type="InterPro" id="IPR046348">
    <property type="entry name" value="SIS_dom_sf"/>
</dbReference>
<organism evidence="6 7">
    <name type="scientific">Candidatus Limenecus avicola</name>
    <dbReference type="NCBI Taxonomy" id="2840847"/>
    <lineage>
        <taxon>Bacteria</taxon>
        <taxon>Bacillati</taxon>
        <taxon>Bacillota</taxon>
        <taxon>Clostridia</taxon>
        <taxon>Eubacteriales</taxon>
        <taxon>Clostridiaceae</taxon>
        <taxon>Clostridiaceae incertae sedis</taxon>
        <taxon>Candidatus Limenecus</taxon>
    </lineage>
</organism>
<dbReference type="Proteomes" id="UP000886748">
    <property type="component" value="Unassembled WGS sequence"/>
</dbReference>
<evidence type="ECO:0000256" key="3">
    <source>
        <dbReference type="ARBA" id="ARBA00016090"/>
    </source>
</evidence>
<proteinExistence type="predicted"/>
<dbReference type="GO" id="GO:0006487">
    <property type="term" value="P:protein N-linked glycosylation"/>
    <property type="evidence" value="ECO:0007669"/>
    <property type="project" value="TreeGrafter"/>
</dbReference>
<dbReference type="GO" id="GO:0004360">
    <property type="term" value="F:glutamine-fructose-6-phosphate transaminase (isomerizing) activity"/>
    <property type="evidence" value="ECO:0007669"/>
    <property type="project" value="UniProtKB-EC"/>
</dbReference>
<accession>A0A9D1MZ25</accession>
<dbReference type="InterPro" id="IPR035466">
    <property type="entry name" value="GlmS/AgaS_SIS"/>
</dbReference>
<reference evidence="6" key="1">
    <citation type="submission" date="2020-10" db="EMBL/GenBank/DDBJ databases">
        <authorList>
            <person name="Gilroy R."/>
        </authorList>
    </citation>
    <scope>NUCLEOTIDE SEQUENCE</scope>
    <source>
        <strain evidence="6">CHK154-7741</strain>
    </source>
</reference>
<evidence type="ECO:0000313" key="7">
    <source>
        <dbReference type="Proteomes" id="UP000886748"/>
    </source>
</evidence>
<gene>
    <name evidence="6" type="ORF">IAD26_01505</name>
</gene>